<accession>A0ACA9S8D0</accession>
<sequence>PYRQGCQFISNQNQYESHSYHYSETPFRQNLHHSETPPHRNNHRS</sequence>
<feature type="non-terminal residue" evidence="1">
    <location>
        <position position="1"/>
    </location>
</feature>
<evidence type="ECO:0000313" key="1">
    <source>
        <dbReference type="EMBL" id="CAG8831499.1"/>
    </source>
</evidence>
<feature type="non-terminal residue" evidence="1">
    <location>
        <position position="45"/>
    </location>
</feature>
<dbReference type="Proteomes" id="UP000789920">
    <property type="component" value="Unassembled WGS sequence"/>
</dbReference>
<reference evidence="1" key="1">
    <citation type="submission" date="2021-06" db="EMBL/GenBank/DDBJ databases">
        <authorList>
            <person name="Kallberg Y."/>
            <person name="Tangrot J."/>
            <person name="Rosling A."/>
        </authorList>
    </citation>
    <scope>NUCLEOTIDE SEQUENCE</scope>
    <source>
        <strain evidence="1">MA461A</strain>
    </source>
</reference>
<name>A0ACA9S8D0_9GLOM</name>
<protein>
    <submittedName>
        <fullName evidence="1">33363_t:CDS:1</fullName>
    </submittedName>
</protein>
<gene>
    <name evidence="1" type="ORF">RPERSI_LOCUS28165</name>
</gene>
<comment type="caution">
    <text evidence="1">The sequence shown here is derived from an EMBL/GenBank/DDBJ whole genome shotgun (WGS) entry which is preliminary data.</text>
</comment>
<keyword evidence="2" id="KW-1185">Reference proteome</keyword>
<evidence type="ECO:0000313" key="2">
    <source>
        <dbReference type="Proteomes" id="UP000789920"/>
    </source>
</evidence>
<dbReference type="EMBL" id="CAJVQC010101562">
    <property type="protein sequence ID" value="CAG8831499.1"/>
    <property type="molecule type" value="Genomic_DNA"/>
</dbReference>
<organism evidence="1 2">
    <name type="scientific">Racocetra persica</name>
    <dbReference type="NCBI Taxonomy" id="160502"/>
    <lineage>
        <taxon>Eukaryota</taxon>
        <taxon>Fungi</taxon>
        <taxon>Fungi incertae sedis</taxon>
        <taxon>Mucoromycota</taxon>
        <taxon>Glomeromycotina</taxon>
        <taxon>Glomeromycetes</taxon>
        <taxon>Diversisporales</taxon>
        <taxon>Gigasporaceae</taxon>
        <taxon>Racocetra</taxon>
    </lineage>
</organism>
<proteinExistence type="predicted"/>